<name>A0A6G0U1V1_APHGL</name>
<dbReference type="Proteomes" id="UP000475862">
    <property type="component" value="Unassembled WGS sequence"/>
</dbReference>
<evidence type="ECO:0000313" key="2">
    <source>
        <dbReference type="EMBL" id="KAE9543091.1"/>
    </source>
</evidence>
<keyword evidence="3" id="KW-1185">Reference proteome</keyword>
<accession>A0A6G0U1V1</accession>
<keyword evidence="1" id="KW-1133">Transmembrane helix</keyword>
<comment type="caution">
    <text evidence="2">The sequence shown here is derived from an EMBL/GenBank/DDBJ whole genome shotgun (WGS) entry which is preliminary data.</text>
</comment>
<dbReference type="EMBL" id="VYZN01000009">
    <property type="protein sequence ID" value="KAE9543091.1"/>
    <property type="molecule type" value="Genomic_DNA"/>
</dbReference>
<gene>
    <name evidence="2" type="ORF">AGLY_003002</name>
</gene>
<reference evidence="2 3" key="1">
    <citation type="submission" date="2019-08" db="EMBL/GenBank/DDBJ databases">
        <title>The genome of the soybean aphid Biotype 1, its phylome, world population structure and adaptation to the North American continent.</title>
        <authorList>
            <person name="Giordano R."/>
            <person name="Donthu R.K."/>
            <person name="Hernandez A.G."/>
            <person name="Wright C.L."/>
            <person name="Zimin A.V."/>
        </authorList>
    </citation>
    <scope>NUCLEOTIDE SEQUENCE [LARGE SCALE GENOMIC DNA]</scope>
    <source>
        <tissue evidence="2">Whole aphids</tissue>
    </source>
</reference>
<organism evidence="2 3">
    <name type="scientific">Aphis glycines</name>
    <name type="common">Soybean aphid</name>
    <dbReference type="NCBI Taxonomy" id="307491"/>
    <lineage>
        <taxon>Eukaryota</taxon>
        <taxon>Metazoa</taxon>
        <taxon>Ecdysozoa</taxon>
        <taxon>Arthropoda</taxon>
        <taxon>Hexapoda</taxon>
        <taxon>Insecta</taxon>
        <taxon>Pterygota</taxon>
        <taxon>Neoptera</taxon>
        <taxon>Paraneoptera</taxon>
        <taxon>Hemiptera</taxon>
        <taxon>Sternorrhyncha</taxon>
        <taxon>Aphidomorpha</taxon>
        <taxon>Aphidoidea</taxon>
        <taxon>Aphididae</taxon>
        <taxon>Aphidini</taxon>
        <taxon>Aphis</taxon>
        <taxon>Aphis</taxon>
    </lineage>
</organism>
<keyword evidence="1" id="KW-0812">Transmembrane</keyword>
<evidence type="ECO:0000256" key="1">
    <source>
        <dbReference type="SAM" id="Phobius"/>
    </source>
</evidence>
<feature type="transmembrane region" description="Helical" evidence="1">
    <location>
        <begin position="185"/>
        <end position="204"/>
    </location>
</feature>
<protein>
    <submittedName>
        <fullName evidence="2">Uncharacterized protein</fullName>
    </submittedName>
</protein>
<proteinExistence type="predicted"/>
<dbReference type="AlphaFoldDB" id="A0A6G0U1V1"/>
<evidence type="ECO:0000313" key="3">
    <source>
        <dbReference type="Proteomes" id="UP000475862"/>
    </source>
</evidence>
<feature type="transmembrane region" description="Helical" evidence="1">
    <location>
        <begin position="130"/>
        <end position="150"/>
    </location>
</feature>
<sequence length="270" mass="29948">MCTDDKSANNCLCQTAVSASLQMVAIVRTHSNGYSPLAVSPDNITQSAPSRMAFATSEDSARVARAAASLMKDAKIISTPCSTPNFKSLLSFSDTAGRSTGTPGKLTPLRLPNEPPFSIMHTIELLPKKLNYYVIIEMYYLIFLPISLTIKEIRPSSTYTRLPGFTTLSTYTLVALPLFSNALSVDKLICSPFFIFNCVCMVFMRTMREVQATNIHARVNHLLKCFNSNRSSTNDTRQTDKLSFDINIQRAHIIQVSSNSVWLITENRPS</sequence>
<keyword evidence="1" id="KW-0472">Membrane</keyword>
<dbReference type="OrthoDB" id="7975737at2759"/>